<feature type="binding site" evidence="6">
    <location>
        <position position="97"/>
    </location>
    <ligand>
        <name>GMP</name>
        <dbReference type="ChEBI" id="CHEBI:58115"/>
    </ligand>
</feature>
<accession>A0A9W7BBL2</accession>
<evidence type="ECO:0000256" key="2">
    <source>
        <dbReference type="ARBA" id="ARBA00022723"/>
    </source>
</evidence>
<evidence type="ECO:0000256" key="3">
    <source>
        <dbReference type="ARBA" id="ARBA00022801"/>
    </source>
</evidence>
<keyword evidence="7" id="KW-0732">Signal</keyword>
<evidence type="ECO:0000313" key="8">
    <source>
        <dbReference type="EMBL" id="GMH87636.1"/>
    </source>
</evidence>
<keyword evidence="9" id="KW-1185">Reference proteome</keyword>
<dbReference type="EMBL" id="BRXY01000331">
    <property type="protein sequence ID" value="GMH87636.1"/>
    <property type="molecule type" value="Genomic_DNA"/>
</dbReference>
<feature type="signal peptide" evidence="7">
    <location>
        <begin position="1"/>
        <end position="24"/>
    </location>
</feature>
<dbReference type="SUPFAM" id="SSF56784">
    <property type="entry name" value="HAD-like"/>
    <property type="match status" value="1"/>
</dbReference>
<dbReference type="NCBIfam" id="TIGR02244">
    <property type="entry name" value="HAD-IG-Ncltidse"/>
    <property type="match status" value="1"/>
</dbReference>
<reference evidence="9" key="1">
    <citation type="journal article" date="2023" name="Commun. Biol.">
        <title>Genome analysis of Parmales, the sister group of diatoms, reveals the evolutionary specialization of diatoms from phago-mixotrophs to photoautotrophs.</title>
        <authorList>
            <person name="Ban H."/>
            <person name="Sato S."/>
            <person name="Yoshikawa S."/>
            <person name="Yamada K."/>
            <person name="Nakamura Y."/>
            <person name="Ichinomiya M."/>
            <person name="Sato N."/>
            <person name="Blanc-Mathieu R."/>
            <person name="Endo H."/>
            <person name="Kuwata A."/>
            <person name="Ogata H."/>
        </authorList>
    </citation>
    <scope>NUCLEOTIDE SEQUENCE [LARGE SCALE GENOMIC DNA]</scope>
    <source>
        <strain evidence="9">NIES 3701</strain>
    </source>
</reference>
<name>A0A9W7BBL2_9STRA</name>
<dbReference type="PIRSF" id="PIRSF017434">
    <property type="entry name" value="Purine_5'-nucleotidase"/>
    <property type="match status" value="1"/>
</dbReference>
<dbReference type="Pfam" id="PF05761">
    <property type="entry name" value="5_nucleotid"/>
    <property type="match status" value="1"/>
</dbReference>
<dbReference type="InterPro" id="IPR036412">
    <property type="entry name" value="HAD-like_sf"/>
</dbReference>
<evidence type="ECO:0000256" key="6">
    <source>
        <dbReference type="PIRSR" id="PIRSR017434-2"/>
    </source>
</evidence>
<keyword evidence="2 6" id="KW-0479">Metal-binding</keyword>
<sequence>MTWLPSLNTLLLLLVLVLHRPAAAFHVPASKPASPSKAPKSTTILRSASTSTSFDYSMVKGTVDSLPDPSPVDPTYDVFCNRELNMNSLAAIGFDMDYTLAQYHVPEFDNLAFDGAKQKLVDMGYPEEVLGFTYDPSRWIRGLIIDIKRGNFLKIDKHKYTRVAYHGSQEMSSEARKALYAQTFNKKDSFGESFYINMDTLFQIVDAELYSQLIDLKDNNEFEFLDGKTYEEMYRDARACVDLCHRDGVIKDEVARNPAKYVVKDPNMVPMLKQYKEKGIKVFLVTNSLWTYTQDVMSFLVDPEDTESGDWTDLFDLIIVGSCKPAFLVDPRRDLFRVDKASGQLTNTDGVYEIAALNPNGATKFLEQGNVFQNGNFNQLAAMLDLDGKAITGEQILYVGDHLYSDVLRSKRTLGWRTALIVPELEEEMKTSESQKETNEEIMKLRKLRETISVKANALRLLPSNQENDEQLETLLDSDRKIKEALVDIVGSHHKAYNPIWGQLFKAGYEDSRFAYYTANYACLYMTKASNLRYVSDQRAFRTFSNPLPHNSATE</sequence>
<protein>
    <recommendedName>
        <fullName evidence="10">5'-nucleotidase</fullName>
    </recommendedName>
</protein>
<dbReference type="GO" id="GO:0046872">
    <property type="term" value="F:metal ion binding"/>
    <property type="evidence" value="ECO:0007669"/>
    <property type="project" value="UniProtKB-KW"/>
</dbReference>
<dbReference type="Proteomes" id="UP001165085">
    <property type="component" value="Unassembled WGS sequence"/>
</dbReference>
<dbReference type="InterPro" id="IPR008380">
    <property type="entry name" value="HAD-SF_hydro_IG_5-nucl"/>
</dbReference>
<feature type="active site" description="Nucleophile" evidence="5">
    <location>
        <position position="95"/>
    </location>
</feature>
<comment type="similarity">
    <text evidence="1">Belongs to the 5'(3')-deoxyribonucleotidase family.</text>
</comment>
<dbReference type="OrthoDB" id="10252832at2759"/>
<evidence type="ECO:0000256" key="7">
    <source>
        <dbReference type="SAM" id="SignalP"/>
    </source>
</evidence>
<evidence type="ECO:0000256" key="5">
    <source>
        <dbReference type="PIRSR" id="PIRSR017434-1"/>
    </source>
</evidence>
<dbReference type="GO" id="GO:0008253">
    <property type="term" value="F:5'-nucleotidase activity"/>
    <property type="evidence" value="ECO:0007669"/>
    <property type="project" value="TreeGrafter"/>
</dbReference>
<dbReference type="InterPro" id="IPR023214">
    <property type="entry name" value="HAD_sf"/>
</dbReference>
<gene>
    <name evidence="8" type="ORF">TrST_g5998</name>
</gene>
<comment type="cofactor">
    <cofactor evidence="6">
        <name>Mg(2+)</name>
        <dbReference type="ChEBI" id="CHEBI:18420"/>
    </cofactor>
    <text evidence="6">Binds 1 Mg(2+) ion per subunit.</text>
</comment>
<dbReference type="InterPro" id="IPR016695">
    <property type="entry name" value="Pur_nucleotidase"/>
</dbReference>
<feature type="binding site" evidence="6">
    <location>
        <position position="401"/>
    </location>
    <ligand>
        <name>Mg(2+)</name>
        <dbReference type="ChEBI" id="CHEBI:18420"/>
    </ligand>
</feature>
<feature type="chain" id="PRO_5040946666" description="5'-nucleotidase" evidence="7">
    <location>
        <begin position="25"/>
        <end position="555"/>
    </location>
</feature>
<keyword evidence="3" id="KW-0378">Hydrolase</keyword>
<dbReference type="AlphaFoldDB" id="A0A9W7BBL2"/>
<evidence type="ECO:0008006" key="10">
    <source>
        <dbReference type="Google" id="ProtNLM"/>
    </source>
</evidence>
<keyword evidence="4 6" id="KW-0460">Magnesium</keyword>
<feature type="binding site" evidence="6">
    <location>
        <position position="95"/>
    </location>
    <ligand>
        <name>Mg(2+)</name>
        <dbReference type="ChEBI" id="CHEBI:18420"/>
    </ligand>
</feature>
<dbReference type="PANTHER" id="PTHR12103">
    <property type="entry name" value="5'-NUCLEOTIDASE DOMAIN-CONTAINING"/>
    <property type="match status" value="1"/>
</dbReference>
<organism evidence="8 9">
    <name type="scientific">Triparma strigata</name>
    <dbReference type="NCBI Taxonomy" id="1606541"/>
    <lineage>
        <taxon>Eukaryota</taxon>
        <taxon>Sar</taxon>
        <taxon>Stramenopiles</taxon>
        <taxon>Ochrophyta</taxon>
        <taxon>Bolidophyceae</taxon>
        <taxon>Parmales</taxon>
        <taxon>Triparmaceae</taxon>
        <taxon>Triparma</taxon>
    </lineage>
</organism>
<evidence type="ECO:0000256" key="1">
    <source>
        <dbReference type="ARBA" id="ARBA00009589"/>
    </source>
</evidence>
<feature type="active site" description="Proton donor" evidence="5">
    <location>
        <position position="97"/>
    </location>
</feature>
<dbReference type="Gene3D" id="3.40.50.1000">
    <property type="entry name" value="HAD superfamily/HAD-like"/>
    <property type="match status" value="1"/>
</dbReference>
<proteinExistence type="inferred from homology"/>
<evidence type="ECO:0000313" key="9">
    <source>
        <dbReference type="Proteomes" id="UP001165085"/>
    </source>
</evidence>
<evidence type="ECO:0000256" key="4">
    <source>
        <dbReference type="ARBA" id="ARBA00022842"/>
    </source>
</evidence>
<comment type="caution">
    <text evidence="8">The sequence shown here is derived from an EMBL/GenBank/DDBJ whole genome shotgun (WGS) entry which is preliminary data.</text>
</comment>
<dbReference type="PANTHER" id="PTHR12103:SF15">
    <property type="entry name" value="CYTOSOLIC PURINE 5'-NUCLEOTIDASE"/>
    <property type="match status" value="1"/>
</dbReference>